<reference evidence="5" key="1">
    <citation type="submission" date="2022-01" db="EMBL/GenBank/DDBJ databases">
        <title>Gordonia xiamenensis sp. nov., isolated from surface seawater in Xiamen.</title>
        <authorList>
            <person name="He Y.F."/>
        </authorList>
    </citation>
    <scope>NUCLEOTIDE SEQUENCE</scope>
    <source>
        <strain evidence="5">GW1C4-4</strain>
    </source>
</reference>
<evidence type="ECO:0000259" key="4">
    <source>
        <dbReference type="PROSITE" id="PS01124"/>
    </source>
</evidence>
<proteinExistence type="predicted"/>
<evidence type="ECO:0000313" key="5">
    <source>
        <dbReference type="EMBL" id="MCF3939176.1"/>
    </source>
</evidence>
<keyword evidence="1" id="KW-0805">Transcription regulation</keyword>
<evidence type="ECO:0000256" key="3">
    <source>
        <dbReference type="ARBA" id="ARBA00023163"/>
    </source>
</evidence>
<feature type="domain" description="HTH araC/xylS-type" evidence="4">
    <location>
        <begin position="12"/>
        <end position="111"/>
    </location>
</feature>
<evidence type="ECO:0000256" key="1">
    <source>
        <dbReference type="ARBA" id="ARBA00023015"/>
    </source>
</evidence>
<dbReference type="PANTHER" id="PTHR46796">
    <property type="entry name" value="HTH-TYPE TRANSCRIPTIONAL ACTIVATOR RHAS-RELATED"/>
    <property type="match status" value="1"/>
</dbReference>
<dbReference type="Proteomes" id="UP001108089">
    <property type="component" value="Unassembled WGS sequence"/>
</dbReference>
<comment type="caution">
    <text evidence="5">The sequence shown here is derived from an EMBL/GenBank/DDBJ whole genome shotgun (WGS) entry which is preliminary data.</text>
</comment>
<protein>
    <submittedName>
        <fullName evidence="5">AraC family transcriptional regulator</fullName>
    </submittedName>
</protein>
<dbReference type="InterPro" id="IPR050204">
    <property type="entry name" value="AraC_XylS_family_regulators"/>
</dbReference>
<dbReference type="InterPro" id="IPR018060">
    <property type="entry name" value="HTH_AraC"/>
</dbReference>
<accession>A0ABS9DJF4</accession>
<dbReference type="Gene3D" id="1.10.10.60">
    <property type="entry name" value="Homeodomain-like"/>
    <property type="match status" value="1"/>
</dbReference>
<dbReference type="PROSITE" id="PS01124">
    <property type="entry name" value="HTH_ARAC_FAMILY_2"/>
    <property type="match status" value="1"/>
</dbReference>
<gene>
    <name evidence="5" type="ORF">L1892_12405</name>
</gene>
<sequence length="115" mass="12807">MSRSDGWSELMHRIDALLADHIADLDLTVATVAHAVGVTECELRRITSEKDVDVQRWIVGARLSRARHDLMSAPVEPDAVFAREHGFRDLAALAVAFTTTYGLTPYAWWAMRAEG</sequence>
<dbReference type="SMART" id="SM00342">
    <property type="entry name" value="HTH_ARAC"/>
    <property type="match status" value="1"/>
</dbReference>
<evidence type="ECO:0000313" key="6">
    <source>
        <dbReference type="Proteomes" id="UP001108089"/>
    </source>
</evidence>
<dbReference type="EMBL" id="JAKGCU010000010">
    <property type="protein sequence ID" value="MCF3939176.1"/>
    <property type="molecule type" value="Genomic_DNA"/>
</dbReference>
<keyword evidence="6" id="KW-1185">Reference proteome</keyword>
<organism evidence="5 6">
    <name type="scientific">Gordonia tangerina</name>
    <dbReference type="NCBI Taxonomy" id="2911060"/>
    <lineage>
        <taxon>Bacteria</taxon>
        <taxon>Bacillati</taxon>
        <taxon>Actinomycetota</taxon>
        <taxon>Actinomycetes</taxon>
        <taxon>Mycobacteriales</taxon>
        <taxon>Gordoniaceae</taxon>
        <taxon>Gordonia</taxon>
    </lineage>
</organism>
<keyword evidence="2" id="KW-0238">DNA-binding</keyword>
<name>A0ABS9DJF4_9ACTN</name>
<keyword evidence="3" id="KW-0804">Transcription</keyword>
<dbReference type="RefSeq" id="WP_235723910.1">
    <property type="nucleotide sequence ID" value="NZ_JAKGCU010000010.1"/>
</dbReference>
<evidence type="ECO:0000256" key="2">
    <source>
        <dbReference type="ARBA" id="ARBA00023125"/>
    </source>
</evidence>